<reference evidence="4 5" key="1">
    <citation type="journal article" date="2015" name="Nature">
        <title>rRNA introns, odd ribosomes, and small enigmatic genomes across a large radiation of phyla.</title>
        <authorList>
            <person name="Brown C.T."/>
            <person name="Hug L.A."/>
            <person name="Thomas B.C."/>
            <person name="Sharon I."/>
            <person name="Castelle C.J."/>
            <person name="Singh A."/>
            <person name="Wilkins M.J."/>
            <person name="Williams K.H."/>
            <person name="Banfield J.F."/>
        </authorList>
    </citation>
    <scope>NUCLEOTIDE SEQUENCE [LARGE SCALE GENOMIC DNA]</scope>
</reference>
<dbReference type="Gene3D" id="3.10.310.50">
    <property type="match status" value="1"/>
</dbReference>
<evidence type="ECO:0000313" key="5">
    <source>
        <dbReference type="Proteomes" id="UP000034108"/>
    </source>
</evidence>
<dbReference type="STRING" id="1619048.UU49_C0005G0033"/>
<feature type="signal peptide" evidence="2">
    <location>
        <begin position="1"/>
        <end position="21"/>
    </location>
</feature>
<dbReference type="EMBL" id="LCAV01000005">
    <property type="protein sequence ID" value="KKR99575.1"/>
    <property type="molecule type" value="Genomic_DNA"/>
</dbReference>
<keyword evidence="2" id="KW-0732">Signal</keyword>
<accession>A0A0G0XRM9</accession>
<dbReference type="InterPro" id="IPR007621">
    <property type="entry name" value="TPM_dom"/>
</dbReference>
<keyword evidence="1" id="KW-1133">Transmembrane helix</keyword>
<dbReference type="PATRIC" id="fig|1619048.3.peg.205"/>
<comment type="caution">
    <text evidence="4">The sequence shown here is derived from an EMBL/GenBank/DDBJ whole genome shotgun (WGS) entry which is preliminary data.</text>
</comment>
<dbReference type="Proteomes" id="UP000034108">
    <property type="component" value="Unassembled WGS sequence"/>
</dbReference>
<name>A0A0G0XRM9_9BACT</name>
<protein>
    <recommendedName>
        <fullName evidence="3">TPM domain-containing protein</fullName>
    </recommendedName>
</protein>
<dbReference type="PANTHER" id="PTHR30373">
    <property type="entry name" value="UPF0603 PROTEIN YGCG"/>
    <property type="match status" value="1"/>
</dbReference>
<feature type="domain" description="TPM" evidence="3">
    <location>
        <begin position="32"/>
        <end position="155"/>
    </location>
</feature>
<keyword evidence="1" id="KW-0472">Membrane</keyword>
<evidence type="ECO:0000313" key="4">
    <source>
        <dbReference type="EMBL" id="KKR99575.1"/>
    </source>
</evidence>
<evidence type="ECO:0000259" key="3">
    <source>
        <dbReference type="Pfam" id="PF04536"/>
    </source>
</evidence>
<sequence length="297" mass="31606">MQSKISAFLFFSLFFPSLVLAYYNPGAPQGYVSDYASMLSAATKTQLEQDLGNFEKETKHEISVVTVLDLQGDTIENFAVKLFEEWGMGKKGADNGVLFLIAKDDRQMRIEVGYGLEGALPDATAWQIIDKIATPAFKNSNYDSGVLQSVSAIEAAIRGEDVSGRLTTTNEKNSLFRVVNQFGYLFFFLFLGLMEIIAHYFSKSKKWWPGGLFGAILGLIIGLILFATVGTVILTIILGLLGLLIDYKASKKGPDGWGKGGRGGMFFGGGGFGGSGGGGFGGFGGGGSGGGGSSGRW</sequence>
<evidence type="ECO:0000256" key="1">
    <source>
        <dbReference type="SAM" id="Phobius"/>
    </source>
</evidence>
<dbReference type="PANTHER" id="PTHR30373:SF2">
    <property type="entry name" value="UPF0603 PROTEIN YGCG"/>
    <property type="match status" value="1"/>
</dbReference>
<feature type="transmembrane region" description="Helical" evidence="1">
    <location>
        <begin position="182"/>
        <end position="201"/>
    </location>
</feature>
<feature type="transmembrane region" description="Helical" evidence="1">
    <location>
        <begin position="213"/>
        <end position="245"/>
    </location>
</feature>
<evidence type="ECO:0000256" key="2">
    <source>
        <dbReference type="SAM" id="SignalP"/>
    </source>
</evidence>
<keyword evidence="1" id="KW-0812">Transmembrane</keyword>
<dbReference type="AlphaFoldDB" id="A0A0G0XRM9"/>
<organism evidence="4 5">
    <name type="scientific">Candidatus Magasanikbacteria bacterium GW2011_GWC2_41_17</name>
    <dbReference type="NCBI Taxonomy" id="1619048"/>
    <lineage>
        <taxon>Bacteria</taxon>
        <taxon>Candidatus Magasanikiibacteriota</taxon>
    </lineage>
</organism>
<feature type="chain" id="PRO_5002535346" description="TPM domain-containing protein" evidence="2">
    <location>
        <begin position="22"/>
        <end position="297"/>
    </location>
</feature>
<gene>
    <name evidence="4" type="ORF">UU49_C0005G0033</name>
</gene>
<proteinExistence type="predicted"/>
<dbReference type="Pfam" id="PF04536">
    <property type="entry name" value="TPM_phosphatase"/>
    <property type="match status" value="1"/>
</dbReference>